<proteinExistence type="predicted"/>
<evidence type="ECO:0000313" key="2">
    <source>
        <dbReference type="Proteomes" id="UP000749646"/>
    </source>
</evidence>
<name>A0A9P6IQJ1_9FUNG</name>
<organism evidence="1 2">
    <name type="scientific">Modicella reniformis</name>
    <dbReference type="NCBI Taxonomy" id="1440133"/>
    <lineage>
        <taxon>Eukaryota</taxon>
        <taxon>Fungi</taxon>
        <taxon>Fungi incertae sedis</taxon>
        <taxon>Mucoromycota</taxon>
        <taxon>Mortierellomycotina</taxon>
        <taxon>Mortierellomycetes</taxon>
        <taxon>Mortierellales</taxon>
        <taxon>Mortierellaceae</taxon>
        <taxon>Modicella</taxon>
    </lineage>
</organism>
<reference evidence="1" key="1">
    <citation type="journal article" date="2020" name="Fungal Divers.">
        <title>Resolving the Mortierellaceae phylogeny through synthesis of multi-gene phylogenetics and phylogenomics.</title>
        <authorList>
            <person name="Vandepol N."/>
            <person name="Liber J."/>
            <person name="Desiro A."/>
            <person name="Na H."/>
            <person name="Kennedy M."/>
            <person name="Barry K."/>
            <person name="Grigoriev I.V."/>
            <person name="Miller A.N."/>
            <person name="O'Donnell K."/>
            <person name="Stajich J.E."/>
            <person name="Bonito G."/>
        </authorList>
    </citation>
    <scope>NUCLEOTIDE SEQUENCE</scope>
    <source>
        <strain evidence="1">MES-2147</strain>
    </source>
</reference>
<accession>A0A9P6IQJ1</accession>
<protein>
    <submittedName>
        <fullName evidence="1">Uncharacterized protein</fullName>
    </submittedName>
</protein>
<dbReference type="Proteomes" id="UP000749646">
    <property type="component" value="Unassembled WGS sequence"/>
</dbReference>
<feature type="non-terminal residue" evidence="1">
    <location>
        <position position="109"/>
    </location>
</feature>
<comment type="caution">
    <text evidence="1">The sequence shown here is derived from an EMBL/GenBank/DDBJ whole genome shotgun (WGS) entry which is preliminary data.</text>
</comment>
<gene>
    <name evidence="1" type="ORF">BGZ65_010485</name>
</gene>
<keyword evidence="2" id="KW-1185">Reference proteome</keyword>
<dbReference type="EMBL" id="JAAAHW010009529">
    <property type="protein sequence ID" value="KAF9939431.1"/>
    <property type="molecule type" value="Genomic_DNA"/>
</dbReference>
<evidence type="ECO:0000313" key="1">
    <source>
        <dbReference type="EMBL" id="KAF9939431.1"/>
    </source>
</evidence>
<dbReference type="AlphaFoldDB" id="A0A9P6IQJ1"/>
<sequence length="109" mass="12122">MSRGDLAHLKMYDISETLPNFRCSSIKPEIFIIKVPTAGLSPGSSESNSEEPSILQHLEAIPSIDDQEFIDSEADLDSLKPWPCEVTLRVLGLEISTYAHPFKGQSQIY</sequence>